<dbReference type="Proteomes" id="UP000824469">
    <property type="component" value="Unassembled WGS sequence"/>
</dbReference>
<feature type="region of interest" description="Disordered" evidence="1">
    <location>
        <begin position="1"/>
        <end position="65"/>
    </location>
</feature>
<feature type="non-terminal residue" evidence="2">
    <location>
        <position position="1"/>
    </location>
</feature>
<reference evidence="2 3" key="1">
    <citation type="journal article" date="2021" name="Nat. Plants">
        <title>The Taxus genome provides insights into paclitaxel biosynthesis.</title>
        <authorList>
            <person name="Xiong X."/>
            <person name="Gou J."/>
            <person name="Liao Q."/>
            <person name="Li Y."/>
            <person name="Zhou Q."/>
            <person name="Bi G."/>
            <person name="Li C."/>
            <person name="Du R."/>
            <person name="Wang X."/>
            <person name="Sun T."/>
            <person name="Guo L."/>
            <person name="Liang H."/>
            <person name="Lu P."/>
            <person name="Wu Y."/>
            <person name="Zhang Z."/>
            <person name="Ro D.K."/>
            <person name="Shang Y."/>
            <person name="Huang S."/>
            <person name="Yan J."/>
        </authorList>
    </citation>
    <scope>NUCLEOTIDE SEQUENCE [LARGE SCALE GENOMIC DNA]</scope>
    <source>
        <strain evidence="2">Ta-2019</strain>
    </source>
</reference>
<evidence type="ECO:0000256" key="1">
    <source>
        <dbReference type="SAM" id="MobiDB-lite"/>
    </source>
</evidence>
<protein>
    <submittedName>
        <fullName evidence="2">Uncharacterized protein</fullName>
    </submittedName>
</protein>
<accession>A0AA38C1U7</accession>
<comment type="caution">
    <text evidence="2">The sequence shown here is derived from an EMBL/GenBank/DDBJ whole genome shotgun (WGS) entry which is preliminary data.</text>
</comment>
<name>A0AA38C1U7_TAXCH</name>
<keyword evidence="3" id="KW-1185">Reference proteome</keyword>
<sequence length="78" mass="8262">VTFGTVGTSRHRSAEESLQVAHEAKGHLGQKRREGREPADLAEKENLSKGTTGPSGRVGRGKAGLAEGEENRLTCLGH</sequence>
<feature type="compositionally biased region" description="Basic and acidic residues" evidence="1">
    <location>
        <begin position="22"/>
        <end position="47"/>
    </location>
</feature>
<evidence type="ECO:0000313" key="2">
    <source>
        <dbReference type="EMBL" id="KAH9292560.1"/>
    </source>
</evidence>
<proteinExistence type="predicted"/>
<organism evidence="2 3">
    <name type="scientific">Taxus chinensis</name>
    <name type="common">Chinese yew</name>
    <name type="synonym">Taxus wallichiana var. chinensis</name>
    <dbReference type="NCBI Taxonomy" id="29808"/>
    <lineage>
        <taxon>Eukaryota</taxon>
        <taxon>Viridiplantae</taxon>
        <taxon>Streptophyta</taxon>
        <taxon>Embryophyta</taxon>
        <taxon>Tracheophyta</taxon>
        <taxon>Spermatophyta</taxon>
        <taxon>Pinopsida</taxon>
        <taxon>Pinidae</taxon>
        <taxon>Conifers II</taxon>
        <taxon>Cupressales</taxon>
        <taxon>Taxaceae</taxon>
        <taxon>Taxus</taxon>
    </lineage>
</organism>
<dbReference type="AlphaFoldDB" id="A0AA38C1U7"/>
<gene>
    <name evidence="2" type="ORF">KI387_042254</name>
</gene>
<dbReference type="EMBL" id="JAHRHJ020002901">
    <property type="protein sequence ID" value="KAH9292560.1"/>
    <property type="molecule type" value="Genomic_DNA"/>
</dbReference>
<evidence type="ECO:0000313" key="3">
    <source>
        <dbReference type="Proteomes" id="UP000824469"/>
    </source>
</evidence>